<keyword evidence="3" id="KW-1185">Reference proteome</keyword>
<evidence type="ECO:0000313" key="2">
    <source>
        <dbReference type="EMBL" id="PKI45237.1"/>
    </source>
</evidence>
<protein>
    <submittedName>
        <fullName evidence="2">Uncharacterized protein</fullName>
    </submittedName>
</protein>
<sequence length="61" mass="6517">MPETSRVGSGSPIGGPSPQIDQDFEFEIPVNLRAGPPICGPHPDSMVTGILCGCIRPRWWG</sequence>
<evidence type="ECO:0000313" key="3">
    <source>
        <dbReference type="Proteomes" id="UP000233551"/>
    </source>
</evidence>
<proteinExistence type="predicted"/>
<organism evidence="2 3">
    <name type="scientific">Punica granatum</name>
    <name type="common">Pomegranate</name>
    <dbReference type="NCBI Taxonomy" id="22663"/>
    <lineage>
        <taxon>Eukaryota</taxon>
        <taxon>Viridiplantae</taxon>
        <taxon>Streptophyta</taxon>
        <taxon>Embryophyta</taxon>
        <taxon>Tracheophyta</taxon>
        <taxon>Spermatophyta</taxon>
        <taxon>Magnoliopsida</taxon>
        <taxon>eudicotyledons</taxon>
        <taxon>Gunneridae</taxon>
        <taxon>Pentapetalae</taxon>
        <taxon>rosids</taxon>
        <taxon>malvids</taxon>
        <taxon>Myrtales</taxon>
        <taxon>Lythraceae</taxon>
        <taxon>Punica</taxon>
    </lineage>
</organism>
<feature type="region of interest" description="Disordered" evidence="1">
    <location>
        <begin position="1"/>
        <end position="22"/>
    </location>
</feature>
<accession>A0A2I0IML6</accession>
<dbReference type="Proteomes" id="UP000233551">
    <property type="component" value="Unassembled WGS sequence"/>
</dbReference>
<dbReference type="EMBL" id="PGOL01002750">
    <property type="protein sequence ID" value="PKI45237.1"/>
    <property type="molecule type" value="Genomic_DNA"/>
</dbReference>
<name>A0A2I0IML6_PUNGR</name>
<gene>
    <name evidence="2" type="ORF">CRG98_034364</name>
</gene>
<feature type="compositionally biased region" description="Low complexity" evidence="1">
    <location>
        <begin position="8"/>
        <end position="18"/>
    </location>
</feature>
<dbReference type="AlphaFoldDB" id="A0A2I0IML6"/>
<comment type="caution">
    <text evidence="2">The sequence shown here is derived from an EMBL/GenBank/DDBJ whole genome shotgun (WGS) entry which is preliminary data.</text>
</comment>
<evidence type="ECO:0000256" key="1">
    <source>
        <dbReference type="SAM" id="MobiDB-lite"/>
    </source>
</evidence>
<reference evidence="2 3" key="1">
    <citation type="submission" date="2017-11" db="EMBL/GenBank/DDBJ databases">
        <title>De-novo sequencing of pomegranate (Punica granatum L.) genome.</title>
        <authorList>
            <person name="Akparov Z."/>
            <person name="Amiraslanov A."/>
            <person name="Hajiyeva S."/>
            <person name="Abbasov M."/>
            <person name="Kaur K."/>
            <person name="Hamwieh A."/>
            <person name="Solovyev V."/>
            <person name="Salamov A."/>
            <person name="Braich B."/>
            <person name="Kosarev P."/>
            <person name="Mahmoud A."/>
            <person name="Hajiyev E."/>
            <person name="Babayeva S."/>
            <person name="Izzatullayeva V."/>
            <person name="Mammadov A."/>
            <person name="Mammadov A."/>
            <person name="Sharifova S."/>
            <person name="Ojaghi J."/>
            <person name="Eynullazada K."/>
            <person name="Bayramov B."/>
            <person name="Abdulazimova A."/>
            <person name="Shahmuradov I."/>
        </authorList>
    </citation>
    <scope>NUCLEOTIDE SEQUENCE [LARGE SCALE GENOMIC DNA]</scope>
    <source>
        <strain evidence="3">cv. AG2017</strain>
        <tissue evidence="2">Leaf</tissue>
    </source>
</reference>